<protein>
    <recommendedName>
        <fullName evidence="4">AAA+ ATPase domain-containing protein</fullName>
    </recommendedName>
</protein>
<dbReference type="PANTHER" id="PTHR20953">
    <property type="entry name" value="KINASE-RELATED"/>
    <property type="match status" value="1"/>
</dbReference>
<evidence type="ECO:0000256" key="2">
    <source>
        <dbReference type="ARBA" id="ARBA00022840"/>
    </source>
</evidence>
<dbReference type="Pfam" id="PF19568">
    <property type="entry name" value="Spore_III_AA"/>
    <property type="match status" value="1"/>
</dbReference>
<dbReference type="SUPFAM" id="SSF52540">
    <property type="entry name" value="P-loop containing nucleoside triphosphate hydrolases"/>
    <property type="match status" value="1"/>
</dbReference>
<feature type="compositionally biased region" description="Low complexity" evidence="3">
    <location>
        <begin position="536"/>
        <end position="555"/>
    </location>
</feature>
<evidence type="ECO:0000259" key="4">
    <source>
        <dbReference type="SMART" id="SM00382"/>
    </source>
</evidence>
<dbReference type="CDD" id="cd00009">
    <property type="entry name" value="AAA"/>
    <property type="match status" value="1"/>
</dbReference>
<sequence>MTFFSSASSNLSSSFVSSSSSSSSYCHSFRASEQQKHALKVIIQNCRRRQQCRPSRLSSAQRGSGNSSIDEGVKRAEEEEEEEQEGEVKGTEELLMSDSFDEADLQARERRQMPKTPEEMKASLTMMMETKTEKEHEDKKTTSPESGSGGGGLKKNLALVTDENELNMLLRVLPSRIREQLHKHERKLELIEVVMDVGRVPLARFPEGPAEPLYSKESLKKFDVWDAESSKITMDDIDEAVRLLGEVGGDNRAGIDGTLHRISMIRNRRGTVIGLTCRVGRAVKGAAELCKDLVSSEESSSVLLLGPPGVGKTTAIREMSRLLSADFNQRVVIVDTSNEIGGDGDVAHPGVGNSRRMQVADPKLQHAVLIEAVENHTPQVVIVDEIGTEEEAMAARTISERGVKMIATAHGHTLENVLKNPSLCDLVGGVQSVTLGDDEARRRRGQKTILEREGPPTFSIAVEMLDIGLWRVHTDVASSVDALLAGQAPFTELRALREDGIVVQVPEFRENSRSYASNSGPGASAPKFGVGAMQYRSRPGSASTSTSSSYGNRSSLATEAAVTKQFNTPPNVSEAYGSSGYLGADERDSGLRRKAPRPSAPPPLTSAGYVAQEIANAALLRERKSSASEAADVMMNRRLSGDRSVKESMENNDEDEDDEDDEDDDDDDYSNGNSDEEAVLCVFPFELNESEVRKVFLELGFETLIHLVSRLEDADAILGVKTRVKSAKWLRHAARSRGIPIYAMKTERPVSLIKAARAMLGESDISASEDDAH</sequence>
<evidence type="ECO:0000313" key="5">
    <source>
        <dbReference type="EMBL" id="CCO19848.1"/>
    </source>
</evidence>
<feature type="compositionally biased region" description="Polar residues" evidence="3">
    <location>
        <begin position="56"/>
        <end position="69"/>
    </location>
</feature>
<gene>
    <name evidence="5" type="ordered locus">Bathy15g02710</name>
</gene>
<dbReference type="Proteomes" id="UP000198341">
    <property type="component" value="Chromosome 15"/>
</dbReference>
<dbReference type="InterPro" id="IPR027417">
    <property type="entry name" value="P-loop_NTPase"/>
</dbReference>
<feature type="region of interest" description="Disordered" evidence="3">
    <location>
        <begin position="1"/>
        <end position="20"/>
    </location>
</feature>
<dbReference type="SMART" id="SM00382">
    <property type="entry name" value="AAA"/>
    <property type="match status" value="1"/>
</dbReference>
<keyword evidence="2" id="KW-0067">ATP-binding</keyword>
<dbReference type="RefSeq" id="XP_007508762.1">
    <property type="nucleotide sequence ID" value="XM_007508700.1"/>
</dbReference>
<feature type="compositionally biased region" description="Basic and acidic residues" evidence="3">
    <location>
        <begin position="639"/>
        <end position="649"/>
    </location>
</feature>
<dbReference type="GeneID" id="19011564"/>
<keyword evidence="1" id="KW-0547">Nucleotide-binding</keyword>
<feature type="compositionally biased region" description="Acidic residues" evidence="3">
    <location>
        <begin position="650"/>
        <end position="673"/>
    </location>
</feature>
<evidence type="ECO:0000256" key="1">
    <source>
        <dbReference type="ARBA" id="ARBA00022741"/>
    </source>
</evidence>
<organism evidence="5 6">
    <name type="scientific">Bathycoccus prasinos</name>
    <dbReference type="NCBI Taxonomy" id="41875"/>
    <lineage>
        <taxon>Eukaryota</taxon>
        <taxon>Viridiplantae</taxon>
        <taxon>Chlorophyta</taxon>
        <taxon>Mamiellophyceae</taxon>
        <taxon>Mamiellales</taxon>
        <taxon>Bathycoccaceae</taxon>
        <taxon>Bathycoccus</taxon>
    </lineage>
</organism>
<dbReference type="OrthoDB" id="496493at2759"/>
<feature type="compositionally biased region" description="Basic and acidic residues" evidence="3">
    <location>
        <begin position="130"/>
        <end position="142"/>
    </location>
</feature>
<feature type="region of interest" description="Disordered" evidence="3">
    <location>
        <begin position="510"/>
        <end position="608"/>
    </location>
</feature>
<proteinExistence type="predicted"/>
<dbReference type="Gene3D" id="3.40.50.300">
    <property type="entry name" value="P-loop containing nucleotide triphosphate hydrolases"/>
    <property type="match status" value="1"/>
</dbReference>
<dbReference type="InterPro" id="IPR003593">
    <property type="entry name" value="AAA+_ATPase"/>
</dbReference>
<dbReference type="InterPro" id="IPR058670">
    <property type="entry name" value="PTPase_dom"/>
</dbReference>
<feature type="region of interest" description="Disordered" evidence="3">
    <location>
        <begin position="635"/>
        <end position="673"/>
    </location>
</feature>
<feature type="domain" description="AAA+ ATPase" evidence="4">
    <location>
        <begin position="298"/>
        <end position="454"/>
    </location>
</feature>
<dbReference type="KEGG" id="bpg:Bathy15g02710"/>
<evidence type="ECO:0000256" key="3">
    <source>
        <dbReference type="SAM" id="MobiDB-lite"/>
    </source>
</evidence>
<accession>K8FCT9</accession>
<feature type="region of interest" description="Disordered" evidence="3">
    <location>
        <begin position="130"/>
        <end position="155"/>
    </location>
</feature>
<name>K8FCT9_9CHLO</name>
<dbReference type="InterPro" id="IPR045735">
    <property type="entry name" value="Spore_III_AA_AAA+_ATPase"/>
</dbReference>
<dbReference type="EMBL" id="FO082264">
    <property type="protein sequence ID" value="CCO19848.1"/>
    <property type="molecule type" value="Genomic_DNA"/>
</dbReference>
<dbReference type="eggNOG" id="ENOG502QQ4X">
    <property type="taxonomic scope" value="Eukaryota"/>
</dbReference>
<dbReference type="Pfam" id="PF25516">
    <property type="entry name" value="PTPase"/>
    <property type="match status" value="1"/>
</dbReference>
<feature type="region of interest" description="Disordered" evidence="3">
    <location>
        <begin position="50"/>
        <end position="99"/>
    </location>
</feature>
<evidence type="ECO:0000313" key="6">
    <source>
        <dbReference type="Proteomes" id="UP000198341"/>
    </source>
</evidence>
<dbReference type="AlphaFoldDB" id="K8FCT9"/>
<reference evidence="5 6" key="1">
    <citation type="submission" date="2011-10" db="EMBL/GenBank/DDBJ databases">
        <authorList>
            <person name="Genoscope - CEA"/>
        </authorList>
    </citation>
    <scope>NUCLEOTIDE SEQUENCE [LARGE SCALE GENOMIC DNA]</scope>
    <source>
        <strain evidence="5 6">RCC 1105</strain>
    </source>
</reference>
<dbReference type="PANTHER" id="PTHR20953:SF3">
    <property type="entry name" value="P-LOOP CONTAINING NUCLEOSIDE TRIPHOSPHATE HYDROLASES SUPERFAMILY PROTEIN"/>
    <property type="match status" value="1"/>
</dbReference>
<dbReference type="GO" id="GO:0005524">
    <property type="term" value="F:ATP binding"/>
    <property type="evidence" value="ECO:0007669"/>
    <property type="project" value="UniProtKB-KW"/>
</dbReference>
<keyword evidence="6" id="KW-1185">Reference proteome</keyword>
<dbReference type="STRING" id="41875.K8FCT9"/>